<accession>A0A542XTQ0</accession>
<evidence type="ECO:0000256" key="3">
    <source>
        <dbReference type="ARBA" id="ARBA00022723"/>
    </source>
</evidence>
<proteinExistence type="inferred from homology"/>
<dbReference type="InterPro" id="IPR036396">
    <property type="entry name" value="Cyt_P450_sf"/>
</dbReference>
<dbReference type="GO" id="GO:0008395">
    <property type="term" value="F:steroid hydroxylase activity"/>
    <property type="evidence" value="ECO:0007669"/>
    <property type="project" value="TreeGrafter"/>
</dbReference>
<dbReference type="Pfam" id="PF00501">
    <property type="entry name" value="AMP-binding"/>
    <property type="match status" value="1"/>
</dbReference>
<comment type="similarity">
    <text evidence="1">Belongs to the cytochrome P450 family.</text>
</comment>
<dbReference type="Gene3D" id="3.30.300.30">
    <property type="match status" value="1"/>
</dbReference>
<dbReference type="Gene3D" id="3.40.50.12780">
    <property type="entry name" value="N-terminal domain of ligase-like"/>
    <property type="match status" value="1"/>
</dbReference>
<dbReference type="PANTHER" id="PTHR46696">
    <property type="entry name" value="P450, PUTATIVE (EUROFUNG)-RELATED"/>
    <property type="match status" value="1"/>
</dbReference>
<dbReference type="PRINTS" id="PR00359">
    <property type="entry name" value="BP450"/>
</dbReference>
<dbReference type="GO" id="GO:0006707">
    <property type="term" value="P:cholesterol catabolic process"/>
    <property type="evidence" value="ECO:0007669"/>
    <property type="project" value="TreeGrafter"/>
</dbReference>
<evidence type="ECO:0000256" key="4">
    <source>
        <dbReference type="ARBA" id="ARBA00023002"/>
    </source>
</evidence>
<evidence type="ECO:0000256" key="7">
    <source>
        <dbReference type="SAM" id="MobiDB-lite"/>
    </source>
</evidence>
<dbReference type="InterPro" id="IPR020845">
    <property type="entry name" value="AMP-binding_CS"/>
</dbReference>
<evidence type="ECO:0000259" key="9">
    <source>
        <dbReference type="Pfam" id="PF13193"/>
    </source>
</evidence>
<dbReference type="PROSITE" id="PS00455">
    <property type="entry name" value="AMP_BINDING"/>
    <property type="match status" value="1"/>
</dbReference>
<dbReference type="AlphaFoldDB" id="A0A542XTQ0"/>
<name>A0A542XTQ0_SALAC</name>
<evidence type="ECO:0000313" key="10">
    <source>
        <dbReference type="EMBL" id="GIM86872.1"/>
    </source>
</evidence>
<keyword evidence="4" id="KW-0560">Oxidoreductase</keyword>
<evidence type="ECO:0000256" key="1">
    <source>
        <dbReference type="ARBA" id="ARBA00010617"/>
    </source>
</evidence>
<dbReference type="GeneID" id="93773428"/>
<evidence type="ECO:0000313" key="12">
    <source>
        <dbReference type="Proteomes" id="UP000315983"/>
    </source>
</evidence>
<dbReference type="InterPro" id="IPR025110">
    <property type="entry name" value="AMP-bd_C"/>
</dbReference>
<dbReference type="CDD" id="cd11033">
    <property type="entry name" value="CYP142-like"/>
    <property type="match status" value="1"/>
</dbReference>
<dbReference type="SUPFAM" id="SSF56801">
    <property type="entry name" value="Acetyl-CoA synthetase-like"/>
    <property type="match status" value="1"/>
</dbReference>
<evidence type="ECO:0000256" key="2">
    <source>
        <dbReference type="ARBA" id="ARBA00022617"/>
    </source>
</evidence>
<dbReference type="Pfam" id="PF00067">
    <property type="entry name" value="p450"/>
    <property type="match status" value="1"/>
</dbReference>
<gene>
    <name evidence="11" type="ORF">FB564_4275</name>
    <name evidence="10" type="ORF">Sar04_36080</name>
</gene>
<dbReference type="Gene3D" id="1.10.630.10">
    <property type="entry name" value="Cytochrome P450"/>
    <property type="match status" value="1"/>
</dbReference>
<dbReference type="Proteomes" id="UP000315983">
    <property type="component" value="Unassembled WGS sequence"/>
</dbReference>
<keyword evidence="5" id="KW-0408">Iron</keyword>
<dbReference type="GO" id="GO:0016874">
    <property type="term" value="F:ligase activity"/>
    <property type="evidence" value="ECO:0007669"/>
    <property type="project" value="UniProtKB-KW"/>
</dbReference>
<keyword evidence="11" id="KW-0436">Ligase</keyword>
<dbReference type="EMBL" id="BOQM01000028">
    <property type="protein sequence ID" value="GIM86872.1"/>
    <property type="molecule type" value="Genomic_DNA"/>
</dbReference>
<dbReference type="InterPro" id="IPR001128">
    <property type="entry name" value="Cyt_P450"/>
</dbReference>
<dbReference type="InterPro" id="IPR042099">
    <property type="entry name" value="ANL_N_sf"/>
</dbReference>
<reference evidence="10 13" key="2">
    <citation type="submission" date="2021-03" db="EMBL/GenBank/DDBJ databases">
        <title>Whole genome shotgun sequence of Salinispora arenicola NBRC 105043.</title>
        <authorList>
            <person name="Komaki H."/>
            <person name="Tamura T."/>
        </authorList>
    </citation>
    <scope>NUCLEOTIDE SEQUENCE [LARGE SCALE GENOMIC DNA]</scope>
    <source>
        <strain evidence="10 13">NBRC 105043</strain>
    </source>
</reference>
<dbReference type="GO" id="GO:0005506">
    <property type="term" value="F:iron ion binding"/>
    <property type="evidence" value="ECO:0007669"/>
    <property type="project" value="InterPro"/>
</dbReference>
<dbReference type="EMBL" id="VFOL01000001">
    <property type="protein sequence ID" value="TQL39053.1"/>
    <property type="molecule type" value="Genomic_DNA"/>
</dbReference>
<dbReference type="FunFam" id="1.10.630.10:FF:000018">
    <property type="entry name" value="Cytochrome P450 monooxygenase"/>
    <property type="match status" value="1"/>
</dbReference>
<keyword evidence="6" id="KW-0503">Monooxygenase</keyword>
<sequence length="942" mass="102060">MPTLLNEHVSYDGAAIAIVDSDGATSWIRLAERVNRWVHLLRAHGLDTGDRLACVTGNRRETFEVLLAALHTGVTVVPVNWHLTVTEIGHILSDSGSRVVITEELHVKAVAAAADGTAGPVAGLVLGDREVEGFAAVEPLLAAASPAEPEGQVCGATMLYTSGTTGRPKGVVNNLFVTGAPYARVGRLCDYARSVLGVPRRERMLLDGPWYHSSQLFFALLSLLQGSRLVIRPYFDPAATLKTIDDHRITVTHLVPTQLVRLLRVDALTRQMFSGASLRRVWHGGGPCPPEVKRSMIDWWGPVLVEYYGATEGGVVTLIDSAEWLARPGSVGRAVPPSEVVVVDDGGQPVAAGQTGQVFFRRRTGNRFHYHNAPEKTQAAYLAPDTFTYGEVGHVDEDGYLFLTGRAQDMIVSGGVNVYPAEVEAALLRHPVVRDAAVIGVADDEFGERVVGIVVPETAVDPDDLTTHLDAHCRVSLAGFKVPRTYRVVESLPRDETGKLRKDALRSKFGWLSGAAMTVPRPATGQPTAHRPDIAHPTTYVSGVPHDEFARRRRDEPVGWVAEPVLTRHTAAGRTATRGSGFWAVTRYEDVVAASRRVTDFSSAAKGAFLTDPRTPADLQQARQLLVNMDDPHHARLRKLVTSVFTPRAVRGLLASIDAHAAALVAKVVAAGEFDVVTDLAAELPLLVLADLLGVPKQDRALLYGWSNHLVGFDDPDFGGGDIDAYRTAMAEAFQYALNLGVERRARPTDDLVSLLANAEVDGTRLTDREFCNFWLLLVVAGNETTRHLVAGTMQALTEHPGECARLVEGRVPMESAVEELLRWVTPIMQFRRTATRDTEIGGQAVTAGEKVVLYYTSANRDATVFAEPDRLDLGRTPNRQLSFGIGPHYCLGAHLARAELTALLRVMSPHLGSLQLTGPVSRLASNFVNGVKAMPAVIGSR</sequence>
<dbReference type="PROSITE" id="PS00086">
    <property type="entry name" value="CYTOCHROME_P450"/>
    <property type="match status" value="1"/>
</dbReference>
<reference evidence="11 12" key="1">
    <citation type="submission" date="2019-06" db="EMBL/GenBank/DDBJ databases">
        <title>Sequencing the genomes of 1000 actinobacteria strains.</title>
        <authorList>
            <person name="Klenk H.-P."/>
        </authorList>
    </citation>
    <scope>NUCLEOTIDE SEQUENCE [LARGE SCALE GENOMIC DNA]</scope>
    <source>
        <strain evidence="11 12">DSM 44819</strain>
    </source>
</reference>
<dbReference type="GO" id="GO:0020037">
    <property type="term" value="F:heme binding"/>
    <property type="evidence" value="ECO:0007669"/>
    <property type="project" value="InterPro"/>
</dbReference>
<evidence type="ECO:0000313" key="13">
    <source>
        <dbReference type="Proteomes" id="UP000677457"/>
    </source>
</evidence>
<feature type="domain" description="AMP-dependent synthetase/ligase" evidence="8">
    <location>
        <begin position="12"/>
        <end position="362"/>
    </location>
</feature>
<dbReference type="GO" id="GO:0017000">
    <property type="term" value="P:antibiotic biosynthetic process"/>
    <property type="evidence" value="ECO:0007669"/>
    <property type="project" value="UniProtKB-ARBA"/>
</dbReference>
<feature type="region of interest" description="Disordered" evidence="7">
    <location>
        <begin position="519"/>
        <end position="542"/>
    </location>
</feature>
<dbReference type="PANTHER" id="PTHR46696:SF4">
    <property type="entry name" value="BIOTIN BIOSYNTHESIS CYTOCHROME P450"/>
    <property type="match status" value="1"/>
</dbReference>
<dbReference type="RefSeq" id="WP_142116616.1">
    <property type="nucleotide sequence ID" value="NZ_BOQM01000028.1"/>
</dbReference>
<dbReference type="Proteomes" id="UP000677457">
    <property type="component" value="Unassembled WGS sequence"/>
</dbReference>
<dbReference type="GO" id="GO:0036199">
    <property type="term" value="F:cholest-4-en-3-one 26-monooxygenase activity"/>
    <property type="evidence" value="ECO:0007669"/>
    <property type="project" value="TreeGrafter"/>
</dbReference>
<keyword evidence="2" id="KW-0349">Heme</keyword>
<comment type="caution">
    <text evidence="11">The sequence shown here is derived from an EMBL/GenBank/DDBJ whole genome shotgun (WGS) entry which is preliminary data.</text>
</comment>
<dbReference type="SUPFAM" id="SSF48264">
    <property type="entry name" value="Cytochrome P450"/>
    <property type="match status" value="1"/>
</dbReference>
<evidence type="ECO:0000313" key="11">
    <source>
        <dbReference type="EMBL" id="TQL39053.1"/>
    </source>
</evidence>
<dbReference type="InterPro" id="IPR000873">
    <property type="entry name" value="AMP-dep_synth/lig_dom"/>
</dbReference>
<evidence type="ECO:0000259" key="8">
    <source>
        <dbReference type="Pfam" id="PF00501"/>
    </source>
</evidence>
<organism evidence="11 12">
    <name type="scientific">Salinispora arenicola</name>
    <dbReference type="NCBI Taxonomy" id="168697"/>
    <lineage>
        <taxon>Bacteria</taxon>
        <taxon>Bacillati</taxon>
        <taxon>Actinomycetota</taxon>
        <taxon>Actinomycetes</taxon>
        <taxon>Micromonosporales</taxon>
        <taxon>Micromonosporaceae</taxon>
        <taxon>Salinispora</taxon>
    </lineage>
</organism>
<evidence type="ECO:0000256" key="5">
    <source>
        <dbReference type="ARBA" id="ARBA00023004"/>
    </source>
</evidence>
<keyword evidence="13" id="KW-1185">Reference proteome</keyword>
<dbReference type="InterPro" id="IPR045851">
    <property type="entry name" value="AMP-bd_C_sf"/>
</dbReference>
<dbReference type="Pfam" id="PF13193">
    <property type="entry name" value="AMP-binding_C"/>
    <property type="match status" value="1"/>
</dbReference>
<feature type="domain" description="AMP-binding enzyme C-terminal" evidence="9">
    <location>
        <begin position="422"/>
        <end position="499"/>
    </location>
</feature>
<dbReference type="InterPro" id="IPR017972">
    <property type="entry name" value="Cyt_P450_CS"/>
</dbReference>
<keyword evidence="3" id="KW-0479">Metal-binding</keyword>
<protein>
    <submittedName>
        <fullName evidence="11">Acyl-CoA synthetase (AMP-forming)/AMP-acid ligase II</fullName>
    </submittedName>
</protein>
<evidence type="ECO:0000256" key="6">
    <source>
        <dbReference type="ARBA" id="ARBA00023033"/>
    </source>
</evidence>
<dbReference type="InterPro" id="IPR002397">
    <property type="entry name" value="Cyt_P450_B"/>
</dbReference>